<dbReference type="Proteomes" id="UP000319818">
    <property type="component" value="Unassembled WGS sequence"/>
</dbReference>
<dbReference type="EMBL" id="VFPH01000001">
    <property type="protein sequence ID" value="TQM44111.1"/>
    <property type="molecule type" value="Genomic_DNA"/>
</dbReference>
<reference evidence="2 3" key="1">
    <citation type="submission" date="2019-06" db="EMBL/GenBank/DDBJ databases">
        <title>Sequencing the genomes of 1000 actinobacteria strains.</title>
        <authorList>
            <person name="Klenk H.-P."/>
        </authorList>
    </citation>
    <scope>NUCLEOTIDE SEQUENCE [LARGE SCALE GENOMIC DNA]</scope>
    <source>
        <strain evidence="2 3">DSM 45511</strain>
    </source>
</reference>
<accession>A0A543GDF9</accession>
<sequence length="60" mass="7110">MAGSKKWRAPTDFEPIGKRTKIEHEAALEKSRKRQEAEMRALEEKEALERDGMRWSPKRQ</sequence>
<dbReference type="AlphaFoldDB" id="A0A543GDF9"/>
<gene>
    <name evidence="2" type="ORF">FB388_1473</name>
</gene>
<evidence type="ECO:0000256" key="1">
    <source>
        <dbReference type="SAM" id="MobiDB-lite"/>
    </source>
</evidence>
<organism evidence="2 3">
    <name type="scientific">Pseudonocardia cypriaca</name>
    <dbReference type="NCBI Taxonomy" id="882449"/>
    <lineage>
        <taxon>Bacteria</taxon>
        <taxon>Bacillati</taxon>
        <taxon>Actinomycetota</taxon>
        <taxon>Actinomycetes</taxon>
        <taxon>Pseudonocardiales</taxon>
        <taxon>Pseudonocardiaceae</taxon>
        <taxon>Pseudonocardia</taxon>
    </lineage>
</organism>
<evidence type="ECO:0000313" key="2">
    <source>
        <dbReference type="EMBL" id="TQM44111.1"/>
    </source>
</evidence>
<feature type="region of interest" description="Disordered" evidence="1">
    <location>
        <begin position="1"/>
        <end position="60"/>
    </location>
</feature>
<comment type="caution">
    <text evidence="2">The sequence shown here is derived from an EMBL/GenBank/DDBJ whole genome shotgun (WGS) entry which is preliminary data.</text>
</comment>
<evidence type="ECO:0000313" key="3">
    <source>
        <dbReference type="Proteomes" id="UP000319818"/>
    </source>
</evidence>
<keyword evidence="3" id="KW-1185">Reference proteome</keyword>
<dbReference type="RefSeq" id="WP_142098627.1">
    <property type="nucleotide sequence ID" value="NZ_VFPH01000001.1"/>
</dbReference>
<protein>
    <submittedName>
        <fullName evidence="2">Uncharacterized protein</fullName>
    </submittedName>
</protein>
<name>A0A543GDF9_9PSEU</name>
<proteinExistence type="predicted"/>
<feature type="compositionally biased region" description="Basic and acidic residues" evidence="1">
    <location>
        <begin position="9"/>
        <end position="53"/>
    </location>
</feature>